<protein>
    <submittedName>
        <fullName evidence="1">Uncharacterized protein</fullName>
    </submittedName>
</protein>
<name>A0A0C1GWF2_9NEIS</name>
<reference evidence="1 2" key="1">
    <citation type="submission" date="2014-12" db="EMBL/GenBank/DDBJ databases">
        <title>Genome sequence of Morococcus cerebrosus.</title>
        <authorList>
            <person name="Shin S.-K."/>
            <person name="Yi H."/>
        </authorList>
    </citation>
    <scope>NUCLEOTIDE SEQUENCE [LARGE SCALE GENOMIC DNA]</scope>
    <source>
        <strain evidence="1 2">CIP 81.93</strain>
    </source>
</reference>
<sequence>MLGEQLQRSSENLGFRFSDDLFFIILAGRTHTASFLRNGIIGMAWIGMTPSEFLFGYKECFARYLSLKKKSSENQNLFSDDLLHDSAI</sequence>
<gene>
    <name evidence="1" type="ORF">MCC93_07140</name>
</gene>
<organism evidence="1 2">
    <name type="scientific">Morococcus cerebrosus</name>
    <dbReference type="NCBI Taxonomy" id="1056807"/>
    <lineage>
        <taxon>Bacteria</taxon>
        <taxon>Pseudomonadati</taxon>
        <taxon>Pseudomonadota</taxon>
        <taxon>Betaproteobacteria</taxon>
        <taxon>Neisseriales</taxon>
        <taxon>Neisseriaceae</taxon>
        <taxon>Morococcus</taxon>
    </lineage>
</organism>
<dbReference type="PATRIC" id="fig|1056807.3.peg.687"/>
<dbReference type="AlphaFoldDB" id="A0A0C1GWF2"/>
<comment type="caution">
    <text evidence="1">The sequence shown here is derived from an EMBL/GenBank/DDBJ whole genome shotgun (WGS) entry which is preliminary data.</text>
</comment>
<dbReference type="Proteomes" id="UP000031390">
    <property type="component" value="Unassembled WGS sequence"/>
</dbReference>
<accession>A0A0C1GWF2</accession>
<evidence type="ECO:0000313" key="2">
    <source>
        <dbReference type="Proteomes" id="UP000031390"/>
    </source>
</evidence>
<evidence type="ECO:0000313" key="1">
    <source>
        <dbReference type="EMBL" id="KIC10535.1"/>
    </source>
</evidence>
<proteinExistence type="predicted"/>
<dbReference type="EMBL" id="JUFZ01000028">
    <property type="protein sequence ID" value="KIC10535.1"/>
    <property type="molecule type" value="Genomic_DNA"/>
</dbReference>